<gene>
    <name evidence="1" type="ORF">HNR46_003289</name>
</gene>
<evidence type="ECO:0000313" key="1">
    <source>
        <dbReference type="EMBL" id="MBB5353036.1"/>
    </source>
</evidence>
<evidence type="ECO:0000313" key="2">
    <source>
        <dbReference type="Proteomes" id="UP000557717"/>
    </source>
</evidence>
<dbReference type="EMBL" id="JACHFD010000019">
    <property type="protein sequence ID" value="MBB5353036.1"/>
    <property type="molecule type" value="Genomic_DNA"/>
</dbReference>
<comment type="caution">
    <text evidence="1">The sequence shown here is derived from an EMBL/GenBank/DDBJ whole genome shotgun (WGS) entry which is preliminary data.</text>
</comment>
<dbReference type="SUPFAM" id="SSF56935">
    <property type="entry name" value="Porins"/>
    <property type="match status" value="1"/>
</dbReference>
<dbReference type="Gene3D" id="2.40.160.10">
    <property type="entry name" value="Porin"/>
    <property type="match status" value="1"/>
</dbReference>
<organism evidence="1 2">
    <name type="scientific">Haloferula luteola</name>
    <dbReference type="NCBI Taxonomy" id="595692"/>
    <lineage>
        <taxon>Bacteria</taxon>
        <taxon>Pseudomonadati</taxon>
        <taxon>Verrucomicrobiota</taxon>
        <taxon>Verrucomicrobiia</taxon>
        <taxon>Verrucomicrobiales</taxon>
        <taxon>Verrucomicrobiaceae</taxon>
        <taxon>Haloferula</taxon>
    </lineage>
</organism>
<evidence type="ECO:0008006" key="3">
    <source>
        <dbReference type="Google" id="ProtNLM"/>
    </source>
</evidence>
<dbReference type="RefSeq" id="WP_184020553.1">
    <property type="nucleotide sequence ID" value="NZ_JACHFD010000019.1"/>
</dbReference>
<proteinExistence type="predicted"/>
<dbReference type="InterPro" id="IPR023614">
    <property type="entry name" value="Porin_dom_sf"/>
</dbReference>
<name>A0A840V7L6_9BACT</name>
<protein>
    <recommendedName>
        <fullName evidence="3">Alginate export domain-containing protein</fullName>
    </recommendedName>
</protein>
<dbReference type="AlphaFoldDB" id="A0A840V7L6"/>
<dbReference type="Proteomes" id="UP000557717">
    <property type="component" value="Unassembled WGS sequence"/>
</dbReference>
<sequence>MKSALVGLALVGVPTGWAGEFIPPASPPKEPKAQSWDFCEWIQDDPGVLYEAKESWFLNKVQIGGRLHYQAAYVGGKDVNGRHFHDTYDEYRRARLETEIGFLRYFEAEVNVNLVDDRRFRDAYPYDLDWGYDTFDTLAVTADLDDAFDLDFLDKLHVTYGRMKLNMGEEAHQSSKDILTIERSALSDRIGGAASRPTGVTVTAGKGDWELTLGVFSSEDDSDVLSNWDDGRFYYGSLEWEPADEWRFVFDQSVNDQNGLDSALGYAWASSLAGIYETDHWGVMLNGVYGDNGGGDEGNSQARRQGDFWGVVVMPWYWLVEDRLQFVFAGQFQRSEEVEGIRLDSRYIRARHDDALVNVSNGRGEQSHGLYAGLNYYLCENHAKIMGGVSRTNILTRRGEVSAWTYALAFRTFF</sequence>
<keyword evidence="2" id="KW-1185">Reference proteome</keyword>
<dbReference type="InterPro" id="IPR010870">
    <property type="entry name" value="Porin_O/P"/>
</dbReference>
<reference evidence="1 2" key="1">
    <citation type="submission" date="2020-08" db="EMBL/GenBank/DDBJ databases">
        <title>Genomic Encyclopedia of Type Strains, Phase IV (KMG-IV): sequencing the most valuable type-strain genomes for metagenomic binning, comparative biology and taxonomic classification.</title>
        <authorList>
            <person name="Goeker M."/>
        </authorList>
    </citation>
    <scope>NUCLEOTIDE SEQUENCE [LARGE SCALE GENOMIC DNA]</scope>
    <source>
        <strain evidence="1 2">YC6886</strain>
    </source>
</reference>
<dbReference type="Pfam" id="PF07396">
    <property type="entry name" value="Porin_O_P"/>
    <property type="match status" value="1"/>
</dbReference>
<accession>A0A840V7L6</accession>